<dbReference type="AlphaFoldDB" id="A0A8J3VZY1"/>
<reference evidence="2" key="1">
    <citation type="submission" date="2021-01" db="EMBL/GenBank/DDBJ databases">
        <title>Whole genome shotgun sequence of Sphaerimonospora thailandensis NBRC 107569.</title>
        <authorList>
            <person name="Komaki H."/>
            <person name="Tamura T."/>
        </authorList>
    </citation>
    <scope>NUCLEOTIDE SEQUENCE</scope>
    <source>
        <strain evidence="2">NBRC 107569</strain>
    </source>
</reference>
<sequence>MAYDDSSRWCQGSCMGWARRRMAGYREDVAAYEAVLARYRERLADPSTKPSTLRKPAAPEPPRIIPVLGDPIYCQACTHAVKAKLARLDVAAAIAARESDGMRGTTTEAKVRSTPGPASPSPTIDELEDLEGWLRSWKAAYLGADEVARLGSLMDAITYGTAWLVHRAERILRHRQMAVPFAEETLAWYARLDRYDPTDVTVQRMPLRCPGCKRFSLERRGGEDVVRCRTIGCVRGESISMDQYTAMVEQQAMAAKAATKTRTVVRPPRPRTPAAETEHQKVEP</sequence>
<proteinExistence type="predicted"/>
<dbReference type="Proteomes" id="UP000610966">
    <property type="component" value="Unassembled WGS sequence"/>
</dbReference>
<accession>A0A8J3VZY1</accession>
<dbReference type="EMBL" id="BOOG01000021">
    <property type="protein sequence ID" value="GIH70321.1"/>
    <property type="molecule type" value="Genomic_DNA"/>
</dbReference>
<protein>
    <submittedName>
        <fullName evidence="2">Uncharacterized protein</fullName>
    </submittedName>
</protein>
<feature type="region of interest" description="Disordered" evidence="1">
    <location>
        <begin position="101"/>
        <end position="124"/>
    </location>
</feature>
<name>A0A8J3VZY1_9ACTN</name>
<gene>
    <name evidence="2" type="ORF">Mth01_25740</name>
</gene>
<evidence type="ECO:0000256" key="1">
    <source>
        <dbReference type="SAM" id="MobiDB-lite"/>
    </source>
</evidence>
<evidence type="ECO:0000313" key="2">
    <source>
        <dbReference type="EMBL" id="GIH70321.1"/>
    </source>
</evidence>
<evidence type="ECO:0000313" key="3">
    <source>
        <dbReference type="Proteomes" id="UP000610966"/>
    </source>
</evidence>
<feature type="region of interest" description="Disordered" evidence="1">
    <location>
        <begin position="258"/>
        <end position="284"/>
    </location>
</feature>
<keyword evidence="3" id="KW-1185">Reference proteome</keyword>
<organism evidence="2 3">
    <name type="scientific">Sphaerimonospora thailandensis</name>
    <dbReference type="NCBI Taxonomy" id="795644"/>
    <lineage>
        <taxon>Bacteria</taxon>
        <taxon>Bacillati</taxon>
        <taxon>Actinomycetota</taxon>
        <taxon>Actinomycetes</taxon>
        <taxon>Streptosporangiales</taxon>
        <taxon>Streptosporangiaceae</taxon>
        <taxon>Sphaerimonospora</taxon>
    </lineage>
</organism>
<comment type="caution">
    <text evidence="2">The sequence shown here is derived from an EMBL/GenBank/DDBJ whole genome shotgun (WGS) entry which is preliminary data.</text>
</comment>